<comment type="caution">
    <text evidence="2">The sequence shown here is derived from an EMBL/GenBank/DDBJ whole genome shotgun (WGS) entry which is preliminary data.</text>
</comment>
<organism evidence="2 3">
    <name type="scientific">Frieseomelitta varia</name>
    <dbReference type="NCBI Taxonomy" id="561572"/>
    <lineage>
        <taxon>Eukaryota</taxon>
        <taxon>Metazoa</taxon>
        <taxon>Ecdysozoa</taxon>
        <taxon>Arthropoda</taxon>
        <taxon>Hexapoda</taxon>
        <taxon>Insecta</taxon>
        <taxon>Pterygota</taxon>
        <taxon>Neoptera</taxon>
        <taxon>Endopterygota</taxon>
        <taxon>Hymenoptera</taxon>
        <taxon>Apocrita</taxon>
        <taxon>Aculeata</taxon>
        <taxon>Apoidea</taxon>
        <taxon>Anthophila</taxon>
        <taxon>Apidae</taxon>
        <taxon>Frieseomelitta</taxon>
    </lineage>
</organism>
<dbReference type="Pfam" id="PF07841">
    <property type="entry name" value="DM4_12"/>
    <property type="match status" value="1"/>
</dbReference>
<reference evidence="2" key="1">
    <citation type="submission" date="2019-11" db="EMBL/GenBank/DDBJ databases">
        <title>The nuclear and mitochondrial genomes of Frieseomelitta varia - a highly eusocial stingless bee (Meliponini) with a permanently sterile worker caste.</title>
        <authorList>
            <person name="Freitas F.C.P."/>
            <person name="Lourenco A.P."/>
            <person name="Nunes F.M.F."/>
            <person name="Paschoal A.R."/>
            <person name="Abreu F.C.P."/>
            <person name="Barbin F.O."/>
            <person name="Bataglia L."/>
            <person name="Cardoso-Junior C.A.M."/>
            <person name="Cervoni M.S."/>
            <person name="Silva S.R."/>
            <person name="Dalarmi F."/>
            <person name="Del Lama M.A."/>
            <person name="Depintor T.S."/>
            <person name="Ferreira K.M."/>
            <person name="Goria P.S."/>
            <person name="Jaskot M.C."/>
            <person name="Lago D.C."/>
            <person name="Luna-Lucena D."/>
            <person name="Moda L.M."/>
            <person name="Nascimento L."/>
            <person name="Pedrino M."/>
            <person name="Rabico F.O."/>
            <person name="Sanches F.C."/>
            <person name="Santos D.E."/>
            <person name="Santos C.G."/>
            <person name="Vieira J."/>
            <person name="Lopes T.F."/>
            <person name="Barchuk A.R."/>
            <person name="Hartfelder K."/>
            <person name="Simoes Z.L.P."/>
            <person name="Bitondi M.M.G."/>
            <person name="Pinheiro D.G."/>
        </authorList>
    </citation>
    <scope>NUCLEOTIDE SEQUENCE</scope>
    <source>
        <strain evidence="2">USP_RPSP 00005682</strain>
        <tissue evidence="2">Whole individual</tissue>
    </source>
</reference>
<dbReference type="PANTHER" id="PTHR21398:SF11">
    <property type="entry name" value="HDC15381-RELATED"/>
    <property type="match status" value="1"/>
</dbReference>
<feature type="signal peptide" evidence="1">
    <location>
        <begin position="1"/>
        <end position="21"/>
    </location>
</feature>
<sequence length="222" mass="25035">MMLVDWRLSLLLLSTMARIQGNEDEQLREKRQALYPPPLVYPTGGTFKLVLGLGVPVQLSGQILVYGQNLQFQYPLPENATFFTNYFENSSRRKRASWNERAFVYDILQRELDMRNIDGKACLMKDICEAASTPLKDEGLVGELLHLLLTPDYGDNLTIDKEYLEAAMAGRKHENCSIIYSLCPAGLGILDRISSSLCFTSSTDLKAIQICCQRFVQKVAIS</sequence>
<dbReference type="AlphaFoldDB" id="A0A833S2M3"/>
<evidence type="ECO:0000313" key="3">
    <source>
        <dbReference type="Proteomes" id="UP000655588"/>
    </source>
</evidence>
<feature type="chain" id="PRO_5032644401" evidence="1">
    <location>
        <begin position="22"/>
        <end position="222"/>
    </location>
</feature>
<evidence type="ECO:0000256" key="1">
    <source>
        <dbReference type="SAM" id="SignalP"/>
    </source>
</evidence>
<keyword evidence="3" id="KW-1185">Reference proteome</keyword>
<dbReference type="InterPro" id="IPR006631">
    <property type="entry name" value="DM4_12"/>
</dbReference>
<proteinExistence type="predicted"/>
<dbReference type="Proteomes" id="UP000655588">
    <property type="component" value="Unassembled WGS sequence"/>
</dbReference>
<evidence type="ECO:0000313" key="2">
    <source>
        <dbReference type="EMBL" id="KAF3429495.1"/>
    </source>
</evidence>
<keyword evidence="1" id="KW-0732">Signal</keyword>
<gene>
    <name evidence="2" type="ORF">E2986_12934</name>
</gene>
<dbReference type="SMART" id="SM00718">
    <property type="entry name" value="DM4_12"/>
    <property type="match status" value="1"/>
</dbReference>
<dbReference type="EMBL" id="WNWW01000161">
    <property type="protein sequence ID" value="KAF3429495.1"/>
    <property type="molecule type" value="Genomic_DNA"/>
</dbReference>
<protein>
    <submittedName>
        <fullName evidence="2">Uncharacterized protein</fullName>
    </submittedName>
</protein>
<name>A0A833S2M3_9HYME</name>
<dbReference type="PANTHER" id="PTHR21398">
    <property type="entry name" value="AGAP007094-PA"/>
    <property type="match status" value="1"/>
</dbReference>
<accession>A0A833S2M3</accession>